<sequence>MSLCIAAAGKLIMLAGTAFTLSWTHSVEKIEWQEDWVIDAGALHLRQARVKGSGAGMEPPADARFEEGWWVYEPELAAQPQMVLAASGATGQGWQICMETGACREIGRAASSPLTLRACTSEEKSN</sequence>
<dbReference type="eggNOG" id="COG4729">
    <property type="taxonomic scope" value="Bacteria"/>
</dbReference>
<protein>
    <recommendedName>
        <fullName evidence="4">DUF1850 domain-containing protein</fullName>
    </recommendedName>
</protein>
<evidence type="ECO:0000313" key="2">
    <source>
        <dbReference type="EMBL" id="KFB11366.1"/>
    </source>
</evidence>
<keyword evidence="1" id="KW-0732">Signal</keyword>
<dbReference type="PATRIC" id="fig|472175.3.peg.2406"/>
<name>A0A084UEI0_9HYPH</name>
<feature type="chain" id="PRO_5001783139" description="DUF1850 domain-containing protein" evidence="1">
    <location>
        <begin position="21"/>
        <end position="126"/>
    </location>
</feature>
<evidence type="ECO:0008006" key="4">
    <source>
        <dbReference type="Google" id="ProtNLM"/>
    </source>
</evidence>
<dbReference type="Pfam" id="PF08905">
    <property type="entry name" value="DUF1850"/>
    <property type="match status" value="1"/>
</dbReference>
<dbReference type="EMBL" id="JMQM01000001">
    <property type="protein sequence ID" value="KFB11366.1"/>
    <property type="molecule type" value="Genomic_DNA"/>
</dbReference>
<evidence type="ECO:0000256" key="1">
    <source>
        <dbReference type="SAM" id="SignalP"/>
    </source>
</evidence>
<dbReference type="Proteomes" id="UP000053675">
    <property type="component" value="Unassembled WGS sequence"/>
</dbReference>
<dbReference type="InterPro" id="IPR015001">
    <property type="entry name" value="DUF1850"/>
</dbReference>
<proteinExistence type="predicted"/>
<evidence type="ECO:0000313" key="3">
    <source>
        <dbReference type="Proteomes" id="UP000053675"/>
    </source>
</evidence>
<dbReference type="STRING" id="472175.EL18_02414"/>
<organism evidence="2 3">
    <name type="scientific">Nitratireductor basaltis</name>
    <dbReference type="NCBI Taxonomy" id="472175"/>
    <lineage>
        <taxon>Bacteria</taxon>
        <taxon>Pseudomonadati</taxon>
        <taxon>Pseudomonadota</taxon>
        <taxon>Alphaproteobacteria</taxon>
        <taxon>Hyphomicrobiales</taxon>
        <taxon>Phyllobacteriaceae</taxon>
        <taxon>Nitratireductor</taxon>
    </lineage>
</organism>
<comment type="caution">
    <text evidence="2">The sequence shown here is derived from an EMBL/GenBank/DDBJ whole genome shotgun (WGS) entry which is preliminary data.</text>
</comment>
<accession>A0A084UEI0</accession>
<feature type="signal peptide" evidence="1">
    <location>
        <begin position="1"/>
        <end position="20"/>
    </location>
</feature>
<gene>
    <name evidence="2" type="ORF">EL18_02414</name>
</gene>
<dbReference type="AlphaFoldDB" id="A0A084UEI0"/>
<keyword evidence="3" id="KW-1185">Reference proteome</keyword>
<dbReference type="OrthoDB" id="5298197at2"/>
<dbReference type="RefSeq" id="WP_036483242.1">
    <property type="nucleotide sequence ID" value="NZ_JMQM01000001.1"/>
</dbReference>
<reference evidence="2 3" key="1">
    <citation type="submission" date="2014-05" db="EMBL/GenBank/DDBJ databases">
        <title>Draft Genome Sequence of Nitratireductor basaltis Strain UMTGB225, A Marine Bacterium Isolated from Green Barrel Tunicate.</title>
        <authorList>
            <person name="Gan H.Y."/>
        </authorList>
    </citation>
    <scope>NUCLEOTIDE SEQUENCE [LARGE SCALE GENOMIC DNA]</scope>
    <source>
        <strain evidence="2 3">UMTGB225</strain>
    </source>
</reference>